<sequence length="383" mass="44344">MSHAAHLLLVQRCDETKTDIGIISEPRRNPGKNWISDPSGLAAIFVNNNDLASSFQVISSFDGFVLVGNQHLRIGGCYFSPNGTPLAFERYLKKINKTLRKENYRTPIIIGGDFNAHNKKWGSKKNNAKGKTLERWAGTNRLFLINRGNAPTCIRQHGSSIVDITWANEEARKRIYDWQVQEGVETLSDHAYISMSVRYDKSAPGNMKNTSSQYFPRWNVKKFDSDLCKALLLIETWNPKRANQINLKEEINKLEDALTRACNLSMPKKKMLSTKPPNDWWNDELSTLRQDCQRKRRTWQKSRKKQNQNTDESQMKYEHYKEAKLHLIKAIMAAKRQTWKRLLETLDNDPWGKPYKWTKKMRDNCSTRAYSCSGSVSADEFIF</sequence>
<dbReference type="CDD" id="cd09077">
    <property type="entry name" value="R1-I-EN"/>
    <property type="match status" value="1"/>
</dbReference>
<name>A0AAJ7JHF5_9HYME</name>
<organism evidence="3 5">
    <name type="scientific">Ceratina calcarata</name>
    <dbReference type="NCBI Taxonomy" id="156304"/>
    <lineage>
        <taxon>Eukaryota</taxon>
        <taxon>Metazoa</taxon>
        <taxon>Ecdysozoa</taxon>
        <taxon>Arthropoda</taxon>
        <taxon>Hexapoda</taxon>
        <taxon>Insecta</taxon>
        <taxon>Pterygota</taxon>
        <taxon>Neoptera</taxon>
        <taxon>Endopterygota</taxon>
        <taxon>Hymenoptera</taxon>
        <taxon>Apocrita</taxon>
        <taxon>Aculeata</taxon>
        <taxon>Apoidea</taxon>
        <taxon>Anthophila</taxon>
        <taxon>Apidae</taxon>
        <taxon>Ceratina</taxon>
        <taxon>Zadontomerus</taxon>
    </lineage>
</organism>
<feature type="domain" description="Endonuclease/exonuclease/phosphatase" evidence="2">
    <location>
        <begin position="73"/>
        <end position="193"/>
    </location>
</feature>
<evidence type="ECO:0000313" key="5">
    <source>
        <dbReference type="RefSeq" id="XP_017892844.1"/>
    </source>
</evidence>
<dbReference type="SUPFAM" id="SSF56219">
    <property type="entry name" value="DNase I-like"/>
    <property type="match status" value="1"/>
</dbReference>
<feature type="region of interest" description="Disordered" evidence="1">
    <location>
        <begin position="294"/>
        <end position="315"/>
    </location>
</feature>
<dbReference type="GeneID" id="108632659"/>
<dbReference type="GeneID" id="108631266"/>
<evidence type="ECO:0000256" key="1">
    <source>
        <dbReference type="SAM" id="MobiDB-lite"/>
    </source>
</evidence>
<dbReference type="PANTHER" id="PTHR33273:SF2">
    <property type="entry name" value="ENDONUCLEASE_EXONUCLEASE_PHOSPHATASE DOMAIN-CONTAINING PROTEIN"/>
    <property type="match status" value="1"/>
</dbReference>
<keyword evidence="3" id="KW-1185">Reference proteome</keyword>
<proteinExistence type="predicted"/>
<protein>
    <submittedName>
        <fullName evidence="4">Uncharacterized protein LOC108631266</fullName>
    </submittedName>
    <submittedName>
        <fullName evidence="5">Uncharacterized protein LOC108632659</fullName>
    </submittedName>
</protein>
<dbReference type="Gene3D" id="3.60.10.10">
    <property type="entry name" value="Endonuclease/exonuclease/phosphatase"/>
    <property type="match status" value="1"/>
</dbReference>
<dbReference type="Pfam" id="PF14529">
    <property type="entry name" value="Exo_endo_phos_2"/>
    <property type="match status" value="1"/>
</dbReference>
<dbReference type="RefSeq" id="XP_017892844.1">
    <property type="nucleotide sequence ID" value="XM_018037355.1"/>
</dbReference>
<dbReference type="AlphaFoldDB" id="A0AAJ7JHF5"/>
<dbReference type="GO" id="GO:0003824">
    <property type="term" value="F:catalytic activity"/>
    <property type="evidence" value="ECO:0007669"/>
    <property type="project" value="InterPro"/>
</dbReference>
<accession>A0AAJ7JHF5</accession>
<dbReference type="KEGG" id="ccal:108631266"/>
<gene>
    <name evidence="5" type="primary">LOC108632659</name>
    <name evidence="4" type="synonym">LOC108631266</name>
</gene>
<reference evidence="4 5" key="1">
    <citation type="submission" date="2025-04" db="UniProtKB">
        <authorList>
            <consortium name="RefSeq"/>
        </authorList>
    </citation>
    <scope>IDENTIFICATION</scope>
    <source>
        <tissue evidence="4 5">Whole body</tissue>
    </source>
</reference>
<evidence type="ECO:0000313" key="4">
    <source>
        <dbReference type="RefSeq" id="XP_017890567.1"/>
    </source>
</evidence>
<dbReference type="InterPro" id="IPR005135">
    <property type="entry name" value="Endo/exonuclease/phosphatase"/>
</dbReference>
<evidence type="ECO:0000313" key="3">
    <source>
        <dbReference type="Proteomes" id="UP000694925"/>
    </source>
</evidence>
<dbReference type="PANTHER" id="PTHR33273">
    <property type="entry name" value="DOMAIN-CONTAINING PROTEIN, PUTATIVE-RELATED"/>
    <property type="match status" value="1"/>
</dbReference>
<dbReference type="KEGG" id="ccal:108632659"/>
<evidence type="ECO:0000259" key="2">
    <source>
        <dbReference type="Pfam" id="PF14529"/>
    </source>
</evidence>
<dbReference type="RefSeq" id="XP_017890567.1">
    <property type="nucleotide sequence ID" value="XM_018035078.1"/>
</dbReference>
<dbReference type="InterPro" id="IPR036691">
    <property type="entry name" value="Endo/exonu/phosph_ase_sf"/>
</dbReference>
<feature type="compositionally biased region" description="Basic residues" evidence="1">
    <location>
        <begin position="294"/>
        <end position="306"/>
    </location>
</feature>
<dbReference type="Proteomes" id="UP000694925">
    <property type="component" value="Unplaced"/>
</dbReference>